<dbReference type="EMBL" id="VOSM01000007">
    <property type="protein sequence ID" value="TXD35973.1"/>
    <property type="molecule type" value="Genomic_DNA"/>
</dbReference>
<evidence type="ECO:0000256" key="1">
    <source>
        <dbReference type="ARBA" id="ARBA00023267"/>
    </source>
</evidence>
<dbReference type="SUPFAM" id="SSF51230">
    <property type="entry name" value="Single hybrid motif"/>
    <property type="match status" value="1"/>
</dbReference>
<dbReference type="InterPro" id="IPR001882">
    <property type="entry name" value="Biotin_BS"/>
</dbReference>
<dbReference type="CDD" id="cd06850">
    <property type="entry name" value="biotinyl_domain"/>
    <property type="match status" value="1"/>
</dbReference>
<evidence type="ECO:0000313" key="4">
    <source>
        <dbReference type="Proteomes" id="UP000321412"/>
    </source>
</evidence>
<dbReference type="RefSeq" id="WP_146982250.1">
    <property type="nucleotide sequence ID" value="NZ_VOSM01000007.1"/>
</dbReference>
<keyword evidence="1" id="KW-0092">Biotin</keyword>
<dbReference type="Gene3D" id="2.40.50.100">
    <property type="match status" value="1"/>
</dbReference>
<dbReference type="FunFam" id="2.40.50.100:FF:000003">
    <property type="entry name" value="Acetyl-CoA carboxylase biotin carboxyl carrier protein"/>
    <property type="match status" value="1"/>
</dbReference>
<gene>
    <name evidence="3" type="ORF">FRC98_14985</name>
</gene>
<protein>
    <submittedName>
        <fullName evidence="3">Biotin/lipoyl-binding protein</fullName>
    </submittedName>
</protein>
<accession>A0A5C6X2J9</accession>
<dbReference type="PROSITE" id="PS00188">
    <property type="entry name" value="BIOTIN"/>
    <property type="match status" value="1"/>
</dbReference>
<dbReference type="Proteomes" id="UP000321412">
    <property type="component" value="Unassembled WGS sequence"/>
</dbReference>
<dbReference type="OrthoDB" id="9812676at2"/>
<dbReference type="InterPro" id="IPR000089">
    <property type="entry name" value="Biotin_lipoyl"/>
</dbReference>
<name>A0A5C6X2J9_9DELT</name>
<dbReference type="Pfam" id="PF00364">
    <property type="entry name" value="Biotin_lipoyl"/>
    <property type="match status" value="1"/>
</dbReference>
<proteinExistence type="predicted"/>
<dbReference type="InterPro" id="IPR011053">
    <property type="entry name" value="Single_hybrid_motif"/>
</dbReference>
<keyword evidence="4" id="KW-1185">Reference proteome</keyword>
<sequence length="175" mass="18828">MSERVQYFVGQGDDERAWQVETLQADIYRVTSPEGESFEVSAFEADAAGLSLLTGDRVIEADVLRDDTVYEVQIDGETHAVEVLNERQKRMKAAGVGARGSDSPELKSPMAGKVVAISVEVGQEVAPGETVVIVEAMKMENDLKAHRPGVVTEVAVSAGQAVEIGDVLVRIDDVQ</sequence>
<evidence type="ECO:0000259" key="2">
    <source>
        <dbReference type="PROSITE" id="PS50968"/>
    </source>
</evidence>
<comment type="caution">
    <text evidence="3">The sequence shown here is derived from an EMBL/GenBank/DDBJ whole genome shotgun (WGS) entry which is preliminary data.</text>
</comment>
<dbReference type="PROSITE" id="PS50968">
    <property type="entry name" value="BIOTINYL_LIPOYL"/>
    <property type="match status" value="1"/>
</dbReference>
<feature type="domain" description="Lipoyl-binding" evidence="2">
    <location>
        <begin position="93"/>
        <end position="172"/>
    </location>
</feature>
<dbReference type="PANTHER" id="PTHR45266">
    <property type="entry name" value="OXALOACETATE DECARBOXYLASE ALPHA CHAIN"/>
    <property type="match status" value="1"/>
</dbReference>
<dbReference type="AlphaFoldDB" id="A0A5C6X2J9"/>
<organism evidence="3 4">
    <name type="scientific">Lujinxingia vulgaris</name>
    <dbReference type="NCBI Taxonomy" id="2600176"/>
    <lineage>
        <taxon>Bacteria</taxon>
        <taxon>Deltaproteobacteria</taxon>
        <taxon>Bradymonadales</taxon>
        <taxon>Lujinxingiaceae</taxon>
        <taxon>Lujinxingia</taxon>
    </lineage>
</organism>
<reference evidence="3 4" key="1">
    <citation type="submission" date="2019-08" db="EMBL/GenBank/DDBJ databases">
        <title>Bradymonadales sp. TMQ4.</title>
        <authorList>
            <person name="Liang Q."/>
        </authorList>
    </citation>
    <scope>NUCLEOTIDE SEQUENCE [LARGE SCALE GENOMIC DNA]</scope>
    <source>
        <strain evidence="3 4">TMQ4</strain>
    </source>
</reference>
<evidence type="ECO:0000313" key="3">
    <source>
        <dbReference type="EMBL" id="TXD35973.1"/>
    </source>
</evidence>
<dbReference type="InterPro" id="IPR050709">
    <property type="entry name" value="Biotin_Carboxyl_Carrier/Decarb"/>
</dbReference>
<dbReference type="PANTHER" id="PTHR45266:SF3">
    <property type="entry name" value="OXALOACETATE DECARBOXYLASE ALPHA CHAIN"/>
    <property type="match status" value="1"/>
</dbReference>